<reference evidence="4" key="1">
    <citation type="submission" date="2015-07" db="EMBL/GenBank/DDBJ databases">
        <title>Discovery of a poly(ethylene terephthalate assimilation.</title>
        <authorList>
            <person name="Yoshida S."/>
            <person name="Hiraga K."/>
            <person name="Takehana T."/>
            <person name="Taniguchi I."/>
            <person name="Yamaji H."/>
            <person name="Maeda Y."/>
            <person name="Toyohara K."/>
            <person name="Miyamoto K."/>
            <person name="Kimura Y."/>
            <person name="Oda K."/>
        </authorList>
    </citation>
    <scope>NUCLEOTIDE SEQUENCE [LARGE SCALE GENOMIC DNA]</scope>
    <source>
        <strain evidence="4">NBRC 110686 / TISTR 2288 / 201-F6</strain>
    </source>
</reference>
<dbReference type="GO" id="GO:0000731">
    <property type="term" value="P:DNA synthesis involved in DNA repair"/>
    <property type="evidence" value="ECO:0007669"/>
    <property type="project" value="TreeGrafter"/>
</dbReference>
<dbReference type="PANTHER" id="PTHR32182:SF22">
    <property type="entry name" value="ATP-DEPENDENT ENDONUCLEASE, OLD FAMILY-RELATED"/>
    <property type="match status" value="1"/>
</dbReference>
<dbReference type="AlphaFoldDB" id="A0A0K8NWW6"/>
<dbReference type="PANTHER" id="PTHR32182">
    <property type="entry name" value="DNA REPLICATION AND REPAIR PROTEIN RECF"/>
    <property type="match status" value="1"/>
</dbReference>
<protein>
    <recommendedName>
        <fullName evidence="2">Protein CR006 P-loop domain-containing protein</fullName>
    </recommendedName>
</protein>
<keyword evidence="1" id="KW-0175">Coiled coil</keyword>
<sequence length="875" mass="95037">MQKPAAQQKTVLETILDWSKDRPLWQRDALRRIIANGRLTDADIGELVDLCKQGKGAPVGALKAVPLEKAHLPANPGQTAAVSLLSIADVTGVNNLAAGQTLGFEPNGITIIYGDNGAGKSGYARILKRACRARHAGKIEPNVYADQPPKRVGANIAYGVGGVPQPVEQWQNGANPHATLSAVSVFDSDCASVHIREKNEVAFRPFGLDVPDELAAACQAVKDALAAEQKQLEKARNPIFAAPTWKAATAVGKTLAALNANTDAKKIETLAALSADESARLERLRADLSKNPTKAAAEQTVKADNVMRLITAVNSVAARTTDEELLAAAALARDARSKRGAARLAAEKAFTGEPLAGVGGETWRALWDSARRYSTEIAYPGQPFPPSAEDAHCMLCQQPLEAEARARMVRFEDFIQKDTEQLAREAEKAAQTARQTIAAGAIGTRAVKASLDELGLQNEVLQQQTRRFIAAARLRRHVLLKALGGNGEVQLPPVPPSPLPDLGQLQTTIRDYAAELRKSADADERKKLEADFAELSDRALLAGMLPVVTDEIQRLKTIRFLTECAGDTATNTITKMGNDIADTVITPRLRDRFQEEIVRLAASKVRVEIVRSGGKYGSPQYQVRLFAKPDAKVHEILSEGEKTCVALAAFMTELATAMHRSALVFDDPVSSLDHRWRGQVAKRLVEEAENRQVIVFTHDLVFVNDLNDHATKTGRAVRLTTLSRGAAGAGMVADGLPWKAQSVEDRIDKLEKAARAAKLLHDNNQEDEYAVEVAKLYNALRATWERGLEDIAFVRVIQRHRDYINAKDLKKVSALTEADCDAFAAGFKKCCDIVDAHDPSSGRNAAPPPPTDLFQDIQALKDWAASLRDRQKKIA</sequence>
<accession>A0A0K8NWW6</accession>
<gene>
    <name evidence="3" type="ORF">ISF6_0447</name>
</gene>
<dbReference type="EMBL" id="BBYR01000012">
    <property type="protein sequence ID" value="GAP34897.1"/>
    <property type="molecule type" value="Genomic_DNA"/>
</dbReference>
<dbReference type="OrthoDB" id="9789562at2"/>
<dbReference type="CDD" id="cd00267">
    <property type="entry name" value="ABC_ATPase"/>
    <property type="match status" value="1"/>
</dbReference>
<proteinExistence type="predicted"/>
<dbReference type="Gene3D" id="3.40.50.300">
    <property type="entry name" value="P-loop containing nucleotide triphosphate hydrolases"/>
    <property type="match status" value="1"/>
</dbReference>
<comment type="caution">
    <text evidence="3">The sequence shown here is derived from an EMBL/GenBank/DDBJ whole genome shotgun (WGS) entry which is preliminary data.</text>
</comment>
<dbReference type="Proteomes" id="UP000037660">
    <property type="component" value="Unassembled WGS sequence"/>
</dbReference>
<name>A0A0K8NWW6_PISS1</name>
<evidence type="ECO:0000313" key="4">
    <source>
        <dbReference type="Proteomes" id="UP000037660"/>
    </source>
</evidence>
<feature type="coiled-coil region" evidence="1">
    <location>
        <begin position="740"/>
        <end position="767"/>
    </location>
</feature>
<dbReference type="GO" id="GO:0006302">
    <property type="term" value="P:double-strand break repair"/>
    <property type="evidence" value="ECO:0007669"/>
    <property type="project" value="TreeGrafter"/>
</dbReference>
<keyword evidence="4" id="KW-1185">Reference proteome</keyword>
<organism evidence="3 4">
    <name type="scientific">Piscinibacter sakaiensis</name>
    <name type="common">Ideonella sakaiensis</name>
    <dbReference type="NCBI Taxonomy" id="1547922"/>
    <lineage>
        <taxon>Bacteria</taxon>
        <taxon>Pseudomonadati</taxon>
        <taxon>Pseudomonadota</taxon>
        <taxon>Betaproteobacteria</taxon>
        <taxon>Burkholderiales</taxon>
        <taxon>Sphaerotilaceae</taxon>
        <taxon>Piscinibacter</taxon>
    </lineage>
</organism>
<reference evidence="3 4" key="2">
    <citation type="journal article" date="2016" name="Science">
        <title>A bacterium that degrades and assimilates poly(ethylene terephthalate).</title>
        <authorList>
            <person name="Yoshida S."/>
            <person name="Hiraga K."/>
            <person name="Takehana T."/>
            <person name="Taniguchi I."/>
            <person name="Yamaji H."/>
            <person name="Maeda Y."/>
            <person name="Toyohara K."/>
            <person name="Miyamoto K."/>
            <person name="Kimura Y."/>
            <person name="Oda K."/>
        </authorList>
    </citation>
    <scope>NUCLEOTIDE SEQUENCE [LARGE SCALE GENOMIC DNA]</scope>
    <source>
        <strain evidence="4">NBRC 110686 / TISTR 2288 / 201-F6</strain>
    </source>
</reference>
<dbReference type="SUPFAM" id="SSF52540">
    <property type="entry name" value="P-loop containing nucleoside triphosphate hydrolases"/>
    <property type="match status" value="1"/>
</dbReference>
<evidence type="ECO:0000256" key="1">
    <source>
        <dbReference type="SAM" id="Coils"/>
    </source>
</evidence>
<dbReference type="Pfam" id="PF13166">
    <property type="entry name" value="AAA_13"/>
    <property type="match status" value="1"/>
</dbReference>
<dbReference type="InterPro" id="IPR027417">
    <property type="entry name" value="P-loop_NTPase"/>
</dbReference>
<dbReference type="RefSeq" id="WP_054019002.1">
    <property type="nucleotide sequence ID" value="NZ_BBYR01000012.1"/>
</dbReference>
<dbReference type="InterPro" id="IPR026866">
    <property type="entry name" value="CR006_AAA"/>
</dbReference>
<feature type="domain" description="Protein CR006 P-loop" evidence="2">
    <location>
        <begin position="628"/>
        <end position="713"/>
    </location>
</feature>
<evidence type="ECO:0000259" key="2">
    <source>
        <dbReference type="Pfam" id="PF13166"/>
    </source>
</evidence>
<evidence type="ECO:0000313" key="3">
    <source>
        <dbReference type="EMBL" id="GAP34897.1"/>
    </source>
</evidence>